<dbReference type="InterPro" id="IPR051832">
    <property type="entry name" value="mTOR-Rac_regulators"/>
</dbReference>
<name>A0A183AL96_9TREM</name>
<dbReference type="PANTHER" id="PTHR22829:SF5">
    <property type="entry name" value="INTEGRAL MEMBRANE PROTEIN GPR155"/>
    <property type="match status" value="1"/>
</dbReference>
<keyword evidence="1" id="KW-0812">Transmembrane</keyword>
<dbReference type="WBParaSite" id="ECPE_0000775001-mRNA-1">
    <property type="protein sequence ID" value="ECPE_0000775001-mRNA-1"/>
    <property type="gene ID" value="ECPE_0000775001"/>
</dbReference>
<accession>A0A183AL96</accession>
<keyword evidence="1" id="KW-0472">Membrane</keyword>
<organism evidence="4">
    <name type="scientific">Echinostoma caproni</name>
    <dbReference type="NCBI Taxonomy" id="27848"/>
    <lineage>
        <taxon>Eukaryota</taxon>
        <taxon>Metazoa</taxon>
        <taxon>Spiralia</taxon>
        <taxon>Lophotrochozoa</taxon>
        <taxon>Platyhelminthes</taxon>
        <taxon>Trematoda</taxon>
        <taxon>Digenea</taxon>
        <taxon>Plagiorchiida</taxon>
        <taxon>Echinostomata</taxon>
        <taxon>Echinostomatoidea</taxon>
        <taxon>Echinostomatidae</taxon>
        <taxon>Echinostoma</taxon>
    </lineage>
</organism>
<reference evidence="2 3" key="2">
    <citation type="submission" date="2018-11" db="EMBL/GenBank/DDBJ databases">
        <authorList>
            <consortium name="Pathogen Informatics"/>
        </authorList>
    </citation>
    <scope>NUCLEOTIDE SEQUENCE [LARGE SCALE GENOMIC DNA]</scope>
    <source>
        <strain evidence="2 3">Egypt</strain>
    </source>
</reference>
<dbReference type="GO" id="GO:0030514">
    <property type="term" value="P:negative regulation of BMP signaling pathway"/>
    <property type="evidence" value="ECO:0007669"/>
    <property type="project" value="TreeGrafter"/>
</dbReference>
<feature type="transmembrane region" description="Helical" evidence="1">
    <location>
        <begin position="183"/>
        <end position="205"/>
    </location>
</feature>
<keyword evidence="1" id="KW-1133">Transmembrane helix</keyword>
<gene>
    <name evidence="2" type="ORF">ECPE_LOCUS7731</name>
</gene>
<protein>
    <submittedName>
        <fullName evidence="4">Ion_trans domain-containing protein</fullName>
    </submittedName>
</protein>
<proteinExistence type="predicted"/>
<evidence type="ECO:0000256" key="1">
    <source>
        <dbReference type="SAM" id="Phobius"/>
    </source>
</evidence>
<feature type="transmembrane region" description="Helical" evidence="1">
    <location>
        <begin position="225"/>
        <end position="246"/>
    </location>
</feature>
<dbReference type="Proteomes" id="UP000272942">
    <property type="component" value="Unassembled WGS sequence"/>
</dbReference>
<dbReference type="OrthoDB" id="2133778at2759"/>
<dbReference type="AlphaFoldDB" id="A0A183AL96"/>
<dbReference type="EMBL" id="UZAN01044996">
    <property type="protein sequence ID" value="VDP81870.1"/>
    <property type="molecule type" value="Genomic_DNA"/>
</dbReference>
<evidence type="ECO:0000313" key="3">
    <source>
        <dbReference type="Proteomes" id="UP000272942"/>
    </source>
</evidence>
<evidence type="ECO:0000313" key="4">
    <source>
        <dbReference type="WBParaSite" id="ECPE_0000775001-mRNA-1"/>
    </source>
</evidence>
<feature type="transmembrane region" description="Helical" evidence="1">
    <location>
        <begin position="413"/>
        <end position="430"/>
    </location>
</feature>
<feature type="transmembrane region" description="Helical" evidence="1">
    <location>
        <begin position="6"/>
        <end position="25"/>
    </location>
</feature>
<sequence length="431" mass="47309">MQLIVSLVVLLVNTIGTLVFVIWYIRLGSGAEGETSPIHEPPPAVGRRISVRNPSCSAKRGSAAQIRDGPALSASSFHNLTDEMAAQGDFRRDSRNSLISTLSPYCRCTSPNRRRQCNRLLVHYGRMCTYPFGGGSAQSTATLSTMASRIQQSHSNSVTDNTDDLVGNCCLDDELEFQHQRHLLLILVLLTTMFFGICLCTWRLVQEPASGVYLVLEFLDGVFNFGQGIVLLVIFGLDADLIILPVRRFLGRHLRRIFGAVLDTTAMGSIVEIADPTALKERCLQFVVFHLTSCCDSISKASSSVGPMHPSDRVFTEEALIKWLEAAGLVQSDREAALFVDLLASDCLIASVDQSLIEATAAACPGQPVPRFLQFTQSAFELHSAEREFTQLIKALLTDVSGFVPLRQRGCEVVIANITQMFCAFVVLLYL</sequence>
<reference evidence="4" key="1">
    <citation type="submission" date="2016-06" db="UniProtKB">
        <authorList>
            <consortium name="WormBaseParasite"/>
        </authorList>
    </citation>
    <scope>IDENTIFICATION</scope>
</reference>
<dbReference type="PANTHER" id="PTHR22829">
    <property type="entry name" value="DEP DOMAIN PROTEIN"/>
    <property type="match status" value="1"/>
</dbReference>
<evidence type="ECO:0000313" key="2">
    <source>
        <dbReference type="EMBL" id="VDP81870.1"/>
    </source>
</evidence>
<keyword evidence="3" id="KW-1185">Reference proteome</keyword>